<dbReference type="SUPFAM" id="SSF88723">
    <property type="entry name" value="PIN domain-like"/>
    <property type="match status" value="1"/>
</dbReference>
<sequence>MLLYLDLNCFNRPFDDQKQDRIARETTAVFAILQRIIDEVDSLAWSAVLDFENAQHPLVDRRTEIGRWAQRAVINMAINEQVTIRAQALTQVGLAPLDAAHLACAEAAACAYLLTCDDPMVSRAQRATLTLRVSNPRTYLKEQTDD</sequence>
<comment type="caution">
    <text evidence="1">The sequence shown here is derived from an EMBL/GenBank/DDBJ whole genome shotgun (WGS) entry which is preliminary data.</text>
</comment>
<dbReference type="EMBL" id="AZHX01002278">
    <property type="protein sequence ID" value="ETW95719.1"/>
    <property type="molecule type" value="Genomic_DNA"/>
</dbReference>
<dbReference type="Proteomes" id="UP000019140">
    <property type="component" value="Unassembled WGS sequence"/>
</dbReference>
<proteinExistence type="predicted"/>
<evidence type="ECO:0000313" key="2">
    <source>
        <dbReference type="Proteomes" id="UP000019140"/>
    </source>
</evidence>
<evidence type="ECO:0008006" key="3">
    <source>
        <dbReference type="Google" id="ProtNLM"/>
    </source>
</evidence>
<dbReference type="HOGENOM" id="CLU_111934_0_0_7"/>
<dbReference type="AlphaFoldDB" id="W4LCQ7"/>
<dbReference type="InterPro" id="IPR029060">
    <property type="entry name" value="PIN-like_dom_sf"/>
</dbReference>
<keyword evidence="2" id="KW-1185">Reference proteome</keyword>
<name>W4LCQ7_9BACT</name>
<evidence type="ECO:0000313" key="1">
    <source>
        <dbReference type="EMBL" id="ETW95719.1"/>
    </source>
</evidence>
<protein>
    <recommendedName>
        <fullName evidence="3">PIN domain-containing protein</fullName>
    </recommendedName>
</protein>
<gene>
    <name evidence="1" type="ORF">ETSY2_47700</name>
</gene>
<organism evidence="1 2">
    <name type="scientific">Candidatus Entotheonella gemina</name>
    <dbReference type="NCBI Taxonomy" id="1429439"/>
    <lineage>
        <taxon>Bacteria</taxon>
        <taxon>Pseudomonadati</taxon>
        <taxon>Nitrospinota/Tectimicrobiota group</taxon>
        <taxon>Candidatus Tectimicrobiota</taxon>
        <taxon>Candidatus Entotheonellia</taxon>
        <taxon>Candidatus Entotheonellales</taxon>
        <taxon>Candidatus Entotheonellaceae</taxon>
        <taxon>Candidatus Entotheonella</taxon>
    </lineage>
</organism>
<reference evidence="1 2" key="1">
    <citation type="journal article" date="2014" name="Nature">
        <title>An environmental bacterial taxon with a large and distinct metabolic repertoire.</title>
        <authorList>
            <person name="Wilson M.C."/>
            <person name="Mori T."/>
            <person name="Ruckert C."/>
            <person name="Uria A.R."/>
            <person name="Helf M.J."/>
            <person name="Takada K."/>
            <person name="Gernert C."/>
            <person name="Steffens U.A."/>
            <person name="Heycke N."/>
            <person name="Schmitt S."/>
            <person name="Rinke C."/>
            <person name="Helfrich E.J."/>
            <person name="Brachmann A.O."/>
            <person name="Gurgui C."/>
            <person name="Wakimoto T."/>
            <person name="Kracht M."/>
            <person name="Crusemann M."/>
            <person name="Hentschel U."/>
            <person name="Abe I."/>
            <person name="Matsunaga S."/>
            <person name="Kalinowski J."/>
            <person name="Takeyama H."/>
            <person name="Piel J."/>
        </authorList>
    </citation>
    <scope>NUCLEOTIDE SEQUENCE [LARGE SCALE GENOMIC DNA]</scope>
    <source>
        <strain evidence="2">TSY2</strain>
    </source>
</reference>
<accession>W4LCQ7</accession>